<comment type="caution">
    <text evidence="2">The sequence shown here is derived from an EMBL/GenBank/DDBJ whole genome shotgun (WGS) entry which is preliminary data.</text>
</comment>
<evidence type="ECO:0000313" key="3">
    <source>
        <dbReference type="Proteomes" id="UP000230066"/>
    </source>
</evidence>
<keyword evidence="1" id="KW-1133">Transmembrane helix</keyword>
<reference evidence="2" key="1">
    <citation type="submission" date="2019-03" db="EMBL/GenBank/DDBJ databases">
        <title>Improved annotation for the trematode Fasciola hepatica.</title>
        <authorList>
            <person name="Choi Y.-J."/>
            <person name="Martin J."/>
            <person name="Mitreva M."/>
        </authorList>
    </citation>
    <scope>NUCLEOTIDE SEQUENCE [LARGE SCALE GENOMIC DNA]</scope>
</reference>
<keyword evidence="3" id="KW-1185">Reference proteome</keyword>
<dbReference type="Proteomes" id="UP000230066">
    <property type="component" value="Unassembled WGS sequence"/>
</dbReference>
<keyword evidence="1" id="KW-0472">Membrane</keyword>
<sequence>MQSIHTVSPTILQASLPNYKHVFHGEIHWSGSSCLFATPLTVLQFLSALENENQYPSTNYWGQNDHWSNRFWSGGRCAIFGVLILILVASLLYQQIMNESENEPVTIFRHTGTLFTDGVLLVHLVVDTDVLVRLSPYTGDVDLFAAVGDNRDILIKRLTEPYRSEMLRAKSVYLLNTSWNHLVGPTELDDVYQLISHESTSVGVEEFVVRSHRSTDYLSTYWSQPILILVRPYPHATNKSEFLLEVFPHHFVYTTYDELRRGSDQIGPTYEQLIKQLVILPDLTEFEDRIKSSTGGAMDSSKLMKNTKVELPESRVKVLWMMVLDSLNALSPLFFAILEGIFDCLI</sequence>
<proteinExistence type="predicted"/>
<evidence type="ECO:0000256" key="1">
    <source>
        <dbReference type="SAM" id="Phobius"/>
    </source>
</evidence>
<evidence type="ECO:0000313" key="2">
    <source>
        <dbReference type="EMBL" id="THD18293.1"/>
    </source>
</evidence>
<protein>
    <submittedName>
        <fullName evidence="2">Uncharacterized protein</fullName>
    </submittedName>
</protein>
<dbReference type="AlphaFoldDB" id="A0A4E0QTW1"/>
<gene>
    <name evidence="2" type="ORF">D915_009842</name>
</gene>
<feature type="transmembrane region" description="Helical" evidence="1">
    <location>
        <begin position="71"/>
        <end position="93"/>
    </location>
</feature>
<organism evidence="2 3">
    <name type="scientific">Fasciola hepatica</name>
    <name type="common">Liver fluke</name>
    <dbReference type="NCBI Taxonomy" id="6192"/>
    <lineage>
        <taxon>Eukaryota</taxon>
        <taxon>Metazoa</taxon>
        <taxon>Spiralia</taxon>
        <taxon>Lophotrochozoa</taxon>
        <taxon>Platyhelminthes</taxon>
        <taxon>Trematoda</taxon>
        <taxon>Digenea</taxon>
        <taxon>Plagiorchiida</taxon>
        <taxon>Echinostomata</taxon>
        <taxon>Echinostomatoidea</taxon>
        <taxon>Fasciolidae</taxon>
        <taxon>Fasciola</taxon>
    </lineage>
</organism>
<dbReference type="EMBL" id="JXXN02015088">
    <property type="protein sequence ID" value="THD18293.1"/>
    <property type="molecule type" value="Genomic_DNA"/>
</dbReference>
<name>A0A4E0QTW1_FASHE</name>
<accession>A0A4E0QTW1</accession>
<keyword evidence="1" id="KW-0812">Transmembrane</keyword>